<dbReference type="InterPro" id="IPR006196">
    <property type="entry name" value="RNA-binding_domain_S1_IF1"/>
</dbReference>
<organism evidence="10 11">
    <name type="scientific">Methanosarcina mazei C16</name>
    <dbReference type="NCBI Taxonomy" id="1434113"/>
    <lineage>
        <taxon>Archaea</taxon>
        <taxon>Methanobacteriati</taxon>
        <taxon>Methanobacteriota</taxon>
        <taxon>Stenosarchaea group</taxon>
        <taxon>Methanomicrobia</taxon>
        <taxon>Methanosarcinales</taxon>
        <taxon>Methanosarcinaceae</taxon>
        <taxon>Methanosarcina</taxon>
    </lineage>
</organism>
<dbReference type="HOGENOM" id="CLU_109098_1_0_2"/>
<dbReference type="AlphaFoldDB" id="A0A0E3RZJ4"/>
<proteinExistence type="inferred from homology"/>
<dbReference type="NCBIfam" id="NF003084">
    <property type="entry name" value="PRK04012.1-3"/>
    <property type="match status" value="1"/>
</dbReference>
<comment type="similarity">
    <text evidence="1 5 6">Belongs to the eIF-1A family.</text>
</comment>
<evidence type="ECO:0000256" key="8">
    <source>
        <dbReference type="SAM" id="MobiDB-lite"/>
    </source>
</evidence>
<dbReference type="SUPFAM" id="SSF50249">
    <property type="entry name" value="Nucleic acid-binding proteins"/>
    <property type="match status" value="1"/>
</dbReference>
<keyword evidence="2 5" id="KW-0396">Initiation factor</keyword>
<evidence type="ECO:0000256" key="7">
    <source>
        <dbReference type="RuleBase" id="RU004365"/>
    </source>
</evidence>
<dbReference type="CDD" id="cd05793">
    <property type="entry name" value="S1_IF1A"/>
    <property type="match status" value="1"/>
</dbReference>
<feature type="domain" description="S1-like" evidence="9">
    <location>
        <begin position="48"/>
        <end position="122"/>
    </location>
</feature>
<protein>
    <recommendedName>
        <fullName evidence="5">Translation initiation factor 1A</fullName>
        <shortName evidence="5">aIF-1A</shortName>
    </recommendedName>
</protein>
<dbReference type="GO" id="GO:0003723">
    <property type="term" value="F:RNA binding"/>
    <property type="evidence" value="ECO:0007669"/>
    <property type="project" value="InterPro"/>
</dbReference>
<dbReference type="EMBL" id="CP009514">
    <property type="protein sequence ID" value="AKB71977.1"/>
    <property type="molecule type" value="Genomic_DNA"/>
</dbReference>
<dbReference type="InterPro" id="IPR012340">
    <property type="entry name" value="NA-bd_OB-fold"/>
</dbReference>
<evidence type="ECO:0000256" key="2">
    <source>
        <dbReference type="ARBA" id="ARBA00022540"/>
    </source>
</evidence>
<evidence type="ECO:0000256" key="4">
    <source>
        <dbReference type="ARBA" id="ARBA00025502"/>
    </source>
</evidence>
<comment type="function">
    <text evidence="4 5 7">Seems to be required for maximal rate of protein biosynthesis. Enhances ribosome dissociation into subunits and stabilizes the binding of the initiator Met-tRNA(I) to 40 S ribosomal subunits.</text>
</comment>
<keyword evidence="3 5" id="KW-0648">Protein biosynthesis</keyword>
<accession>A0A0E3RZJ4</accession>
<gene>
    <name evidence="5" type="primary">eif1a</name>
    <name evidence="10" type="ORF">MSMAC_2087</name>
</gene>
<evidence type="ECO:0000313" key="10">
    <source>
        <dbReference type="EMBL" id="AKB71977.1"/>
    </source>
</evidence>
<dbReference type="SMART" id="SM00652">
    <property type="entry name" value="eIF1a"/>
    <property type="match status" value="1"/>
</dbReference>
<sequence>MTLCAPLVIKFRILSKGGINLANYRSAVRKRQSGANRPVNPGDNPEVTRVRTPRKDRNEVLATVASLLGSKRVTLQCMDGVVRMGRIPGSKNKKMWIREGDIVIANPWEIQDSKADVIWKYTRPQVDWLERKGYLN</sequence>
<dbReference type="PANTHER" id="PTHR21668">
    <property type="entry name" value="EIF-1A"/>
    <property type="match status" value="1"/>
</dbReference>
<evidence type="ECO:0000313" key="11">
    <source>
        <dbReference type="Proteomes" id="UP000033071"/>
    </source>
</evidence>
<dbReference type="Proteomes" id="UP000033071">
    <property type="component" value="Chromosome"/>
</dbReference>
<dbReference type="KEGG" id="mmac:MSMAC_2087"/>
<dbReference type="Gene3D" id="2.40.50.140">
    <property type="entry name" value="Nucleic acid-binding proteins"/>
    <property type="match status" value="1"/>
</dbReference>
<dbReference type="GO" id="GO:0003743">
    <property type="term" value="F:translation initiation factor activity"/>
    <property type="evidence" value="ECO:0007669"/>
    <property type="project" value="UniProtKB-UniRule"/>
</dbReference>
<dbReference type="NCBIfam" id="NF003085">
    <property type="entry name" value="PRK04012.1-5"/>
    <property type="match status" value="1"/>
</dbReference>
<feature type="region of interest" description="Disordered" evidence="8">
    <location>
        <begin position="30"/>
        <end position="49"/>
    </location>
</feature>
<dbReference type="HAMAP" id="MF_00216">
    <property type="entry name" value="aIF_1A"/>
    <property type="match status" value="1"/>
</dbReference>
<name>A0A0E3RZJ4_METMZ</name>
<evidence type="ECO:0000259" key="9">
    <source>
        <dbReference type="PROSITE" id="PS50832"/>
    </source>
</evidence>
<evidence type="ECO:0000256" key="5">
    <source>
        <dbReference type="HAMAP-Rule" id="MF_00216"/>
    </source>
</evidence>
<dbReference type="InterPro" id="IPR018104">
    <property type="entry name" value="TIF_eIF-1A_CS"/>
</dbReference>
<dbReference type="InterPro" id="IPR001253">
    <property type="entry name" value="TIF_eIF-1A"/>
</dbReference>
<dbReference type="Pfam" id="PF01176">
    <property type="entry name" value="eIF-1a"/>
    <property type="match status" value="1"/>
</dbReference>
<dbReference type="NCBIfam" id="TIGR00523">
    <property type="entry name" value="eIF-1A"/>
    <property type="match status" value="1"/>
</dbReference>
<evidence type="ECO:0000256" key="1">
    <source>
        <dbReference type="ARBA" id="ARBA00007392"/>
    </source>
</evidence>
<dbReference type="PATRIC" id="fig|1434113.4.peg.2603"/>
<reference evidence="10 11" key="1">
    <citation type="submission" date="2014-07" db="EMBL/GenBank/DDBJ databases">
        <title>Methanogenic archaea and the global carbon cycle.</title>
        <authorList>
            <person name="Henriksen J.R."/>
            <person name="Luke J."/>
            <person name="Reinhart S."/>
            <person name="Benedict M.N."/>
            <person name="Youngblut N.D."/>
            <person name="Metcalf M.E."/>
            <person name="Whitaker R.J."/>
            <person name="Metcalf W.W."/>
        </authorList>
    </citation>
    <scope>NUCLEOTIDE SEQUENCE [LARGE SCALE GENOMIC DNA]</scope>
    <source>
        <strain evidence="10 11">C16</strain>
    </source>
</reference>
<evidence type="ECO:0000256" key="3">
    <source>
        <dbReference type="ARBA" id="ARBA00022917"/>
    </source>
</evidence>
<dbReference type="PROSITE" id="PS50832">
    <property type="entry name" value="S1_IF1_TYPE"/>
    <property type="match status" value="1"/>
</dbReference>
<evidence type="ECO:0000256" key="6">
    <source>
        <dbReference type="RuleBase" id="RU004364"/>
    </source>
</evidence>
<dbReference type="PROSITE" id="PS01262">
    <property type="entry name" value="IF1A"/>
    <property type="match status" value="1"/>
</dbReference>